<dbReference type="Proteomes" id="UP000487268">
    <property type="component" value="Unassembled WGS sequence"/>
</dbReference>
<gene>
    <name evidence="1" type="ORF">ACRB68_29630</name>
</gene>
<accession>A0A7K0BUR3</accession>
<evidence type="ECO:0008006" key="3">
    <source>
        <dbReference type="Google" id="ProtNLM"/>
    </source>
</evidence>
<keyword evidence="2" id="KW-1185">Reference proteome</keyword>
<name>A0A7K0BUR3_9ACTN</name>
<dbReference type="AlphaFoldDB" id="A0A7K0BUR3"/>
<dbReference type="EMBL" id="WEGH01000002">
    <property type="protein sequence ID" value="MQY04901.1"/>
    <property type="molecule type" value="Genomic_DNA"/>
</dbReference>
<evidence type="ECO:0000313" key="1">
    <source>
        <dbReference type="EMBL" id="MQY04901.1"/>
    </source>
</evidence>
<sequence>MHPYRRNTAIVTLGLTAALTCAGCDRAGDDTDVRRAALSFLEAAQRHDGAAACAALAPKARSGLESGGDECAKEIVGRGLRTGAVTGVQVWGERAQVRLAGDTVFLARFPGGWKVTAAACESRPKGPYDCQVEA</sequence>
<proteinExistence type="predicted"/>
<dbReference type="RefSeq" id="WP_153533047.1">
    <property type="nucleotide sequence ID" value="NZ_WEGH01000002.1"/>
</dbReference>
<comment type="caution">
    <text evidence="1">The sequence shown here is derived from an EMBL/GenBank/DDBJ whole genome shotgun (WGS) entry which is preliminary data.</text>
</comment>
<evidence type="ECO:0000313" key="2">
    <source>
        <dbReference type="Proteomes" id="UP000487268"/>
    </source>
</evidence>
<dbReference type="OrthoDB" id="5193742at2"/>
<organism evidence="1 2">
    <name type="scientific">Actinomadura macrotermitis</name>
    <dbReference type="NCBI Taxonomy" id="2585200"/>
    <lineage>
        <taxon>Bacteria</taxon>
        <taxon>Bacillati</taxon>
        <taxon>Actinomycetota</taxon>
        <taxon>Actinomycetes</taxon>
        <taxon>Streptosporangiales</taxon>
        <taxon>Thermomonosporaceae</taxon>
        <taxon>Actinomadura</taxon>
    </lineage>
</organism>
<reference evidence="1 2" key="1">
    <citation type="submission" date="2019-10" db="EMBL/GenBank/DDBJ databases">
        <title>Actinomadura rubteroloni sp. nov. and Actinomadura macrotermitis sp. nov., isolated from the gut of fungus growing-termite Macrotermes natalensis.</title>
        <authorList>
            <person name="Benndorf R."/>
            <person name="Martin K."/>
            <person name="Kuefner M."/>
            <person name="De Beer W."/>
            <person name="Kaster A.-K."/>
            <person name="Vollmers J."/>
            <person name="Poulsen M."/>
            <person name="Beemelmanns C."/>
        </authorList>
    </citation>
    <scope>NUCLEOTIDE SEQUENCE [LARGE SCALE GENOMIC DNA]</scope>
    <source>
        <strain evidence="1 2">RB68</strain>
    </source>
</reference>
<protein>
    <recommendedName>
        <fullName evidence="3">Lipoprotein</fullName>
    </recommendedName>
</protein>